<evidence type="ECO:0000256" key="1">
    <source>
        <dbReference type="SAM" id="MobiDB-lite"/>
    </source>
</evidence>
<comment type="caution">
    <text evidence="3">The sequence shown here is derived from an EMBL/GenBank/DDBJ whole genome shotgun (WGS) entry which is preliminary data.</text>
</comment>
<dbReference type="Pfam" id="PF13810">
    <property type="entry name" value="DUF4185"/>
    <property type="match status" value="1"/>
</dbReference>
<name>A0A8S8ZEL7_SORMA</name>
<dbReference type="AlphaFoldDB" id="A0A8S8ZEL7"/>
<feature type="domain" description="DUF4185" evidence="2">
    <location>
        <begin position="259"/>
        <end position="414"/>
    </location>
</feature>
<evidence type="ECO:0000313" key="4">
    <source>
        <dbReference type="Proteomes" id="UP000433876"/>
    </source>
</evidence>
<dbReference type="Proteomes" id="UP000433876">
    <property type="component" value="Unassembled WGS sequence"/>
</dbReference>
<proteinExistence type="predicted"/>
<sequence length="423" mass="46822">MKSFFQKIRDESQKVLQGDGDDNSRSLETAPEHPHPPPSEEHEGGEMQSGEGTSPPGPGSPSWHHQHPPYHPDIDNTQPEGESPLNVCNVERLGFQVANNSASYRDLGFTGEIAGKWYAVFGDTMWCAPGISNFLEDTPGFHGMVRDSVSLLTDDPLTVVDLNLNDDSPVPHQNQLIPFNEEWDETNQYGFGGTSLCETDAENATAALYYLVNGNETGGLVGAGVAKVEVINDTPTVTKRFGDRGFWWDSNTTAKYGDQCAYRDERSEHIYIWGGPPNSVSGWPGAGYAYLARVKAEDAFDLDKYEYFWGRQQGWKSEVLTKFDAETAVWWAVGQGQVAWNEYYQCYVLAHLSSFGDGKVYLRTATSLEGPWTPDVQVYKSEPIKGGLVYAGVQHPYLDPTGQTLVVSFTNNNHIEVIKVAFA</sequence>
<evidence type="ECO:0000259" key="2">
    <source>
        <dbReference type="Pfam" id="PF13810"/>
    </source>
</evidence>
<feature type="compositionally biased region" description="Basic and acidic residues" evidence="1">
    <location>
        <begin position="22"/>
        <end position="45"/>
    </location>
</feature>
<protein>
    <recommendedName>
        <fullName evidence="2">DUF4185 domain-containing protein</fullName>
    </recommendedName>
</protein>
<reference evidence="3 4" key="1">
    <citation type="submission" date="2017-07" db="EMBL/GenBank/DDBJ databases">
        <title>Genome sequence of the Sordaria macrospora wild type strain R19027.</title>
        <authorList>
            <person name="Nowrousian M."/>
            <person name="Teichert I."/>
            <person name="Kueck U."/>
        </authorList>
    </citation>
    <scope>NUCLEOTIDE SEQUENCE [LARGE SCALE GENOMIC DNA]</scope>
    <source>
        <strain evidence="3 4">R19027</strain>
        <tissue evidence="3">Mycelium</tissue>
    </source>
</reference>
<gene>
    <name evidence="3" type="ORF">SMACR_03342</name>
</gene>
<feature type="region of interest" description="Disordered" evidence="1">
    <location>
        <begin position="1"/>
        <end position="85"/>
    </location>
</feature>
<evidence type="ECO:0000313" key="3">
    <source>
        <dbReference type="EMBL" id="KAA8629037.1"/>
    </source>
</evidence>
<dbReference type="InterPro" id="IPR025442">
    <property type="entry name" value="DUF4185"/>
</dbReference>
<accession>A0A8S8ZEL7</accession>
<dbReference type="VEuPathDB" id="FungiDB:SMAC_03342"/>
<dbReference type="EMBL" id="NMPR01000152">
    <property type="protein sequence ID" value="KAA8629037.1"/>
    <property type="molecule type" value="Genomic_DNA"/>
</dbReference>
<organism evidence="3 4">
    <name type="scientific">Sordaria macrospora</name>
    <dbReference type="NCBI Taxonomy" id="5147"/>
    <lineage>
        <taxon>Eukaryota</taxon>
        <taxon>Fungi</taxon>
        <taxon>Dikarya</taxon>
        <taxon>Ascomycota</taxon>
        <taxon>Pezizomycotina</taxon>
        <taxon>Sordariomycetes</taxon>
        <taxon>Sordariomycetidae</taxon>
        <taxon>Sordariales</taxon>
        <taxon>Sordariaceae</taxon>
        <taxon>Sordaria</taxon>
    </lineage>
</organism>